<evidence type="ECO:0000256" key="1">
    <source>
        <dbReference type="SAM" id="MobiDB-lite"/>
    </source>
</evidence>
<evidence type="ECO:0000313" key="3">
    <source>
        <dbReference type="Proteomes" id="UP001189429"/>
    </source>
</evidence>
<accession>A0ABN9RAL4</accession>
<name>A0ABN9RAL4_9DINO</name>
<comment type="caution">
    <text evidence="2">The sequence shown here is derived from an EMBL/GenBank/DDBJ whole genome shotgun (WGS) entry which is preliminary data.</text>
</comment>
<protein>
    <submittedName>
        <fullName evidence="2">Uncharacterized protein</fullName>
    </submittedName>
</protein>
<feature type="region of interest" description="Disordered" evidence="1">
    <location>
        <begin position="431"/>
        <end position="483"/>
    </location>
</feature>
<keyword evidence="3" id="KW-1185">Reference proteome</keyword>
<organism evidence="2 3">
    <name type="scientific">Prorocentrum cordatum</name>
    <dbReference type="NCBI Taxonomy" id="2364126"/>
    <lineage>
        <taxon>Eukaryota</taxon>
        <taxon>Sar</taxon>
        <taxon>Alveolata</taxon>
        <taxon>Dinophyceae</taxon>
        <taxon>Prorocentrales</taxon>
        <taxon>Prorocentraceae</taxon>
        <taxon>Prorocentrum</taxon>
    </lineage>
</organism>
<feature type="region of interest" description="Disordered" evidence="1">
    <location>
        <begin position="143"/>
        <end position="164"/>
    </location>
</feature>
<gene>
    <name evidence="2" type="ORF">PCOR1329_LOCUS18047</name>
</gene>
<dbReference type="EMBL" id="CAUYUJ010005647">
    <property type="protein sequence ID" value="CAK0814461.1"/>
    <property type="molecule type" value="Genomic_DNA"/>
</dbReference>
<evidence type="ECO:0000313" key="2">
    <source>
        <dbReference type="EMBL" id="CAK0814461.1"/>
    </source>
</evidence>
<reference evidence="2" key="1">
    <citation type="submission" date="2023-10" db="EMBL/GenBank/DDBJ databases">
        <authorList>
            <person name="Chen Y."/>
            <person name="Shah S."/>
            <person name="Dougan E. K."/>
            <person name="Thang M."/>
            <person name="Chan C."/>
        </authorList>
    </citation>
    <scope>NUCLEOTIDE SEQUENCE [LARGE SCALE GENOMIC DNA]</scope>
</reference>
<sequence>MAFVRGRSPARNQSVGPACVEVKNTFINLTCETQMASQRSASAPPASRQTPRASMGAVPMMPLQGLEAEAPRLPTENGNARPLPMDPKTHNMLVADLEYWNRRYRSAPAWGFTQNPVGTRMKWANWRPASEAEIAKFRLTHMSTSEEEATRRSTGISQRGASGGVPSDIGKIDEILLEFGCAGTDYTPTAVMGPTRRRRAVQPPADKGEETNEGYFKDVCLVDALRAHRYKVPYVADGPCWAQKHGNQMLAPFGKSIQKVSGGISAVDDTSKYVIFDPAKRTDLGTVAHFQALKKVDGELLLADTNKASSFKPFTEEEKSSTWRWKIYQIVDANAEERDQASETTAAPPPPGTAARGEEEAARVLQETAAQAEAKLQREKDPVAASETTAAPPPPGTAAREEEEASRVLRVHEHHFDIAFQAWVASGRAASSAAAPPPPAGHRGAAFLGTGREAGAGDTESEEDSIGGAGRRPTVEQEVGTDVKREQPDIFPTLLQRRAAPMNLLEMARGPPMTNVGLSMVQARFRQGCIEATRFSRLSCPGAAQCSWSDFAMIEDAQLPEGSYAAVKCLDEDFFRLLNTEPAMFGEAGGHSALAAERPVVFAGELCLGVGMQLSAWNNVSGTYQIPFEASWQSNLPQEIGWKFLDKDEVASRPGTQQLRFLRGPLGKDATGASRGARLAPMGPMCSDAGSQSALRNWFRCEKPHVKVGNDHLVTRLAAIMMGPRYRAHPDGVYHYRNGTQVAPWALDLCRAVGSITGRFTSKASAKDLVDSFGSWLKTPRPTTTGRSPVTFDDAAVVFDARPGVPQNERVQQIPKGMDNNCYFGIPGDLGCVIPDHIVDRLRLIMCTSYAGADAGREADLAMECLAFMGVAMPPVLIWYTGTGGNSKSARTILRNNVFGDHATTISSEAFQVKEEFRKQGGQVAFAKVLTVQECAPGVSLIEHILKCWISGERIARRALFGRVTEYFRWDKCAKFWETNMACPSLAGDPERLDLLRAWLRRIICVELTATFSADRAKVSVDDRVFPEDADLSEFLSSPEVRFAYITMYIIPLIKSKTVDELRQILMMPNEELRAATRRLAAQMANGGLDAPPGLMSERAENLAIEAAKKVVISAHEDAWQRRFVKKYEVNKYMKNVPGEELYEATADIPDFRGLARAADHDDQPAGTLKEWINLIQLEGDVASGTIAGDLDRINSVLARFRQGERDGDMAGIDGKGLRQDIADEFETHMEFCVCGCRLCKKGDTTHEAIVHDLHTATTTVTVTPWQCNSKKCRLTYGPNFVWVGGRKKNTATLADLECAGVLFISSKRGFTMRYVRYYEAMLFRNFVSARGADWVQKDVFDDGDGSGWQGKEFPFDMRKLHGHAIMYALAVQELEPLDKHLDIYVEEDISESALRTYDDHLHQRVYPPANSACVTELVGDGHEKVLVRCNGGCGLPGGKVLKRPSAARKFAGKALMKKPATAKARSKPKPVAKRAAVIKKPAVTKAGTKRKTPRSLHHNNGWFMLLTTSGRVVAVTEQTAPEGNDVVKSTILRVLPQYPKVNCIVYDRACSVMPSALLDDQFNQIKYWVVDRLHAQKHVPTCACNPLHIHRLKLRIIGLNTQVAEQCFSATRGSSTRCRPAATASWSCTSLPSTTQCCLLATLTTWGTRRQPPVRFTRNPVGIIRALKATVFLGIGRAGMRAAICKGLSRFWRARMHSVIISRKINASDGSKLRFTPVYVYV</sequence>
<feature type="region of interest" description="Disordered" evidence="1">
    <location>
        <begin position="336"/>
        <end position="406"/>
    </location>
</feature>
<dbReference type="Proteomes" id="UP001189429">
    <property type="component" value="Unassembled WGS sequence"/>
</dbReference>
<proteinExistence type="predicted"/>